<dbReference type="Pfam" id="PF00571">
    <property type="entry name" value="CBS"/>
    <property type="match status" value="2"/>
</dbReference>
<dbReference type="Gene3D" id="3.30.1340.30">
    <property type="match status" value="1"/>
</dbReference>
<dbReference type="EMBL" id="FONV01000009">
    <property type="protein sequence ID" value="SFF34282.1"/>
    <property type="molecule type" value="Genomic_DNA"/>
</dbReference>
<dbReference type="CDD" id="cd04586">
    <property type="entry name" value="CBS_pair_BON_assoc"/>
    <property type="match status" value="1"/>
</dbReference>
<dbReference type="PANTHER" id="PTHR43080">
    <property type="entry name" value="CBS DOMAIN-CONTAINING PROTEIN CBSX3, MITOCHONDRIAL"/>
    <property type="match status" value="1"/>
</dbReference>
<dbReference type="AlphaFoldDB" id="A0A1I2HWS4"/>
<dbReference type="PIRSF" id="PIRSF036990">
    <property type="entry name" value="UCP036990_CBS_BON"/>
    <property type="match status" value="1"/>
</dbReference>
<protein>
    <submittedName>
        <fullName evidence="5">CBS domain-containing protein</fullName>
    </submittedName>
</protein>
<dbReference type="PANTHER" id="PTHR43080:SF29">
    <property type="entry name" value="OS02G0818000 PROTEIN"/>
    <property type="match status" value="1"/>
</dbReference>
<name>A0A1I2HWS4_9ACTN</name>
<evidence type="ECO:0000256" key="1">
    <source>
        <dbReference type="ARBA" id="ARBA00023122"/>
    </source>
</evidence>
<feature type="domain" description="CBS" evidence="4">
    <location>
        <begin position="91"/>
        <end position="148"/>
    </location>
</feature>
<dbReference type="OrthoDB" id="2111978at2"/>
<proteinExistence type="predicted"/>
<dbReference type="InterPro" id="IPR000644">
    <property type="entry name" value="CBS_dom"/>
</dbReference>
<dbReference type="SUPFAM" id="SSF54631">
    <property type="entry name" value="CBS-domain pair"/>
    <property type="match status" value="1"/>
</dbReference>
<dbReference type="Pfam" id="PF04972">
    <property type="entry name" value="BON"/>
    <property type="match status" value="1"/>
</dbReference>
<dbReference type="SMART" id="SM00116">
    <property type="entry name" value="CBS"/>
    <property type="match status" value="2"/>
</dbReference>
<accession>A0A1I2HWS4</accession>
<dbReference type="PROSITE" id="PS50914">
    <property type="entry name" value="BON"/>
    <property type="match status" value="1"/>
</dbReference>
<evidence type="ECO:0000313" key="5">
    <source>
        <dbReference type="EMBL" id="SFF34282.1"/>
    </source>
</evidence>
<dbReference type="Gene3D" id="3.10.580.10">
    <property type="entry name" value="CBS-domain"/>
    <property type="match status" value="1"/>
</dbReference>
<gene>
    <name evidence="5" type="ORF">SAMN05421541_10926</name>
</gene>
<evidence type="ECO:0000259" key="4">
    <source>
        <dbReference type="PROSITE" id="PS51371"/>
    </source>
</evidence>
<dbReference type="InterPro" id="IPR046342">
    <property type="entry name" value="CBS_dom_sf"/>
</dbReference>
<keyword evidence="1 2" id="KW-0129">CBS domain</keyword>
<evidence type="ECO:0000259" key="3">
    <source>
        <dbReference type="PROSITE" id="PS50914"/>
    </source>
</evidence>
<evidence type="ECO:0000313" key="6">
    <source>
        <dbReference type="Proteomes" id="UP000199645"/>
    </source>
</evidence>
<dbReference type="InterPro" id="IPR007055">
    <property type="entry name" value="BON_dom"/>
</dbReference>
<feature type="domain" description="CBS" evidence="4">
    <location>
        <begin position="10"/>
        <end position="67"/>
    </location>
</feature>
<dbReference type="InterPro" id="IPR051257">
    <property type="entry name" value="Diverse_CBS-Domain"/>
</dbReference>
<sequence>MRIWHVSDVMTSDVVTVGPATPYREVVALLAAYRINAVPVVDADRRVLGVVSESDLLRKVEYAGADRPQWFEIRGRAARRKAGALTAGELMSAPAEVALATTGIRAAARRMDEAHVKQLPVEDLLGRLVGMVSRSDLLKEHLRHDDDIRVDVQEAVREATLTERDATVETTVERGQVTLSGHVERWSTAVLVERLVRLVAGVVFVDSRVAFDIDDHDLVDPAPAYFVA</sequence>
<reference evidence="5 6" key="1">
    <citation type="submission" date="2016-10" db="EMBL/GenBank/DDBJ databases">
        <authorList>
            <person name="de Groot N.N."/>
        </authorList>
    </citation>
    <scope>NUCLEOTIDE SEQUENCE [LARGE SCALE GENOMIC DNA]</scope>
    <source>
        <strain evidence="5 6">DSM 43019</strain>
    </source>
</reference>
<dbReference type="RefSeq" id="WP_093617598.1">
    <property type="nucleotide sequence ID" value="NZ_BOMT01000053.1"/>
</dbReference>
<dbReference type="PROSITE" id="PS51371">
    <property type="entry name" value="CBS"/>
    <property type="match status" value="2"/>
</dbReference>
<organism evidence="5 6">
    <name type="scientific">Actinoplanes philippinensis</name>
    <dbReference type="NCBI Taxonomy" id="35752"/>
    <lineage>
        <taxon>Bacteria</taxon>
        <taxon>Bacillati</taxon>
        <taxon>Actinomycetota</taxon>
        <taxon>Actinomycetes</taxon>
        <taxon>Micromonosporales</taxon>
        <taxon>Micromonosporaceae</taxon>
        <taxon>Actinoplanes</taxon>
    </lineage>
</organism>
<dbReference type="STRING" id="35752.SAMN05421541_10926"/>
<evidence type="ECO:0000256" key="2">
    <source>
        <dbReference type="PROSITE-ProRule" id="PRU00703"/>
    </source>
</evidence>
<keyword evidence="6" id="KW-1185">Reference proteome</keyword>
<dbReference type="Proteomes" id="UP000199645">
    <property type="component" value="Unassembled WGS sequence"/>
</dbReference>
<dbReference type="InterPro" id="IPR017080">
    <property type="entry name" value="UCP036990_CBS_BON"/>
</dbReference>
<feature type="domain" description="BON" evidence="3">
    <location>
        <begin position="144"/>
        <end position="213"/>
    </location>
</feature>